<comment type="cofactor">
    <cofactor evidence="1">
        <name>FAD</name>
        <dbReference type="ChEBI" id="CHEBI:57692"/>
    </cofactor>
</comment>
<proteinExistence type="inferred from homology"/>
<dbReference type="KEGG" id="acab:QRX50_02385"/>
<evidence type="ECO:0000256" key="3">
    <source>
        <dbReference type="ARBA" id="ARBA00022630"/>
    </source>
</evidence>
<dbReference type="Gene3D" id="3.30.70.2450">
    <property type="match status" value="1"/>
</dbReference>
<keyword evidence="7" id="KW-1185">Reference proteome</keyword>
<dbReference type="GO" id="GO:0071949">
    <property type="term" value="F:FAD binding"/>
    <property type="evidence" value="ECO:0007669"/>
    <property type="project" value="InterPro"/>
</dbReference>
<evidence type="ECO:0000256" key="4">
    <source>
        <dbReference type="ARBA" id="ARBA00022827"/>
    </source>
</evidence>
<organism evidence="6 7">
    <name type="scientific">Amycolatopsis carbonis</name>
    <dbReference type="NCBI Taxonomy" id="715471"/>
    <lineage>
        <taxon>Bacteria</taxon>
        <taxon>Bacillati</taxon>
        <taxon>Actinomycetota</taxon>
        <taxon>Actinomycetes</taxon>
        <taxon>Pseudonocardiales</taxon>
        <taxon>Pseudonocardiaceae</taxon>
        <taxon>Amycolatopsis</taxon>
    </lineage>
</organism>
<comment type="similarity">
    <text evidence="2">Belongs to the PheA/TfdB FAD monooxygenase family.</text>
</comment>
<keyword evidence="4" id="KW-0274">FAD</keyword>
<keyword evidence="6" id="KW-0503">Monooxygenase</keyword>
<dbReference type="Gene3D" id="3.40.30.120">
    <property type="match status" value="1"/>
</dbReference>
<sequence length="479" mass="50249">MDTTVLIAGAGPTGLTLAIELARRDVAVRLIDKASAFFNGSRGDGLQPRTLEVFEDLGVLDAVLAAGSPQYPIKVYLDGEFVQERWMSDTVEPTPAVPYPNIWFLGQSQTEGILRERLSSFGVRVELGVGLVGFTQSASGVRASLSTGETVEASYLVGADGGKSFVRKALGIPFEGTTDESIRMLLGDVQASGLSHDSSYWFAPAHEPMSGVAFTPLAGTPHFQFGAPLGDGDLAVETSLPALQARLDSVSGGGFRLSDLAWSTVWRPNIRLAASFRVGRVFLAGDAAHVHPPTGGQGLNTGVQDAYNLGWKLASGSAELLDTYEPERREVAARVLGVSTALMEKYAEGAEDAHRRGSETQQLDVGYRGGPLAGSLPGSGSGLLRAGDRAPDAPLVDANGKPVRLFELFRGPHATELVFGSGAMGSSEVPGYRILPAGSVASGSDLVDVGGHAYAAYEAAAGCRVLIRPDGYVWSITAE</sequence>
<protein>
    <submittedName>
        <fullName evidence="6">FAD-dependent monooxygenase</fullName>
    </submittedName>
</protein>
<dbReference type="PANTHER" id="PTHR43004:SF19">
    <property type="entry name" value="BINDING MONOOXYGENASE, PUTATIVE (JCVI)-RELATED"/>
    <property type="match status" value="1"/>
</dbReference>
<evidence type="ECO:0000313" key="6">
    <source>
        <dbReference type="EMBL" id="WIX79674.1"/>
    </source>
</evidence>
<accession>A0A9Y2MY40</accession>
<reference evidence="6 7" key="1">
    <citation type="submission" date="2023-06" db="EMBL/GenBank/DDBJ databases">
        <authorList>
            <person name="Oyuntsetseg B."/>
            <person name="Kim S.B."/>
        </authorList>
    </citation>
    <scope>NUCLEOTIDE SEQUENCE [LARGE SCALE GENOMIC DNA]</scope>
    <source>
        <strain evidence="6 7">2-15</strain>
    </source>
</reference>
<dbReference type="Proteomes" id="UP001236014">
    <property type="component" value="Chromosome"/>
</dbReference>
<feature type="domain" description="FAD-binding" evidence="5">
    <location>
        <begin position="2"/>
        <end position="336"/>
    </location>
</feature>
<dbReference type="InterPro" id="IPR050641">
    <property type="entry name" value="RIFMO-like"/>
</dbReference>
<dbReference type="EMBL" id="CP127294">
    <property type="protein sequence ID" value="WIX79674.1"/>
    <property type="molecule type" value="Genomic_DNA"/>
</dbReference>
<gene>
    <name evidence="6" type="ORF">QRX50_02385</name>
</gene>
<dbReference type="SUPFAM" id="SSF52833">
    <property type="entry name" value="Thioredoxin-like"/>
    <property type="match status" value="1"/>
</dbReference>
<dbReference type="InterPro" id="IPR036249">
    <property type="entry name" value="Thioredoxin-like_sf"/>
</dbReference>
<keyword evidence="3" id="KW-0285">Flavoprotein</keyword>
<dbReference type="GO" id="GO:0016709">
    <property type="term" value="F:oxidoreductase activity, acting on paired donors, with incorporation or reduction of molecular oxygen, NAD(P)H as one donor, and incorporation of one atom of oxygen"/>
    <property type="evidence" value="ECO:0007669"/>
    <property type="project" value="UniProtKB-ARBA"/>
</dbReference>
<dbReference type="InterPro" id="IPR002938">
    <property type="entry name" value="FAD-bd"/>
</dbReference>
<evidence type="ECO:0000313" key="7">
    <source>
        <dbReference type="Proteomes" id="UP001236014"/>
    </source>
</evidence>
<keyword evidence="6" id="KW-0560">Oxidoreductase</keyword>
<evidence type="ECO:0000256" key="1">
    <source>
        <dbReference type="ARBA" id="ARBA00001974"/>
    </source>
</evidence>
<dbReference type="AlphaFoldDB" id="A0A9Y2MY40"/>
<dbReference type="Gene3D" id="3.50.50.60">
    <property type="entry name" value="FAD/NAD(P)-binding domain"/>
    <property type="match status" value="1"/>
</dbReference>
<evidence type="ECO:0000259" key="5">
    <source>
        <dbReference type="Pfam" id="PF01494"/>
    </source>
</evidence>
<dbReference type="InterPro" id="IPR036188">
    <property type="entry name" value="FAD/NAD-bd_sf"/>
</dbReference>
<dbReference type="RefSeq" id="WP_285970356.1">
    <property type="nucleotide sequence ID" value="NZ_CP127294.1"/>
</dbReference>
<name>A0A9Y2MY40_9PSEU</name>
<dbReference type="PANTHER" id="PTHR43004">
    <property type="entry name" value="TRK SYSTEM POTASSIUM UPTAKE PROTEIN"/>
    <property type="match status" value="1"/>
</dbReference>
<dbReference type="Pfam" id="PF01494">
    <property type="entry name" value="FAD_binding_3"/>
    <property type="match status" value="1"/>
</dbReference>
<dbReference type="PRINTS" id="PR00420">
    <property type="entry name" value="RNGMNOXGNASE"/>
</dbReference>
<dbReference type="NCBIfam" id="NF004832">
    <property type="entry name" value="PRK06184.1"/>
    <property type="match status" value="1"/>
</dbReference>
<dbReference type="SUPFAM" id="SSF51905">
    <property type="entry name" value="FAD/NAD(P)-binding domain"/>
    <property type="match status" value="1"/>
</dbReference>
<evidence type="ECO:0000256" key="2">
    <source>
        <dbReference type="ARBA" id="ARBA00007801"/>
    </source>
</evidence>